<feature type="compositionally biased region" description="Basic and acidic residues" evidence="1">
    <location>
        <begin position="217"/>
        <end position="235"/>
    </location>
</feature>
<feature type="compositionally biased region" description="Basic and acidic residues" evidence="1">
    <location>
        <begin position="816"/>
        <end position="842"/>
    </location>
</feature>
<gene>
    <name evidence="2" type="ORF">LALA0_S12e03246g</name>
</gene>
<protein>
    <submittedName>
        <fullName evidence="2">LALA0S12e03246g1_1</fullName>
    </submittedName>
</protein>
<feature type="compositionally biased region" description="Basic and acidic residues" evidence="1">
    <location>
        <begin position="772"/>
        <end position="794"/>
    </location>
</feature>
<reference evidence="2 3" key="1">
    <citation type="submission" date="2014-12" db="EMBL/GenBank/DDBJ databases">
        <authorList>
            <person name="Neuveglise Cecile"/>
        </authorList>
    </citation>
    <scope>NUCLEOTIDE SEQUENCE [LARGE SCALE GENOMIC DNA]</scope>
    <source>
        <strain evidence="2 3">CBS 12615</strain>
    </source>
</reference>
<dbReference type="EMBL" id="LN736371">
    <property type="protein sequence ID" value="CEP64627.1"/>
    <property type="molecule type" value="Genomic_DNA"/>
</dbReference>
<feature type="compositionally biased region" description="Basic and acidic residues" evidence="1">
    <location>
        <begin position="49"/>
        <end position="60"/>
    </location>
</feature>
<feature type="region of interest" description="Disordered" evidence="1">
    <location>
        <begin position="870"/>
        <end position="995"/>
    </location>
</feature>
<evidence type="ECO:0000313" key="3">
    <source>
        <dbReference type="Proteomes" id="UP000054304"/>
    </source>
</evidence>
<feature type="compositionally biased region" description="Basic and acidic residues" evidence="1">
    <location>
        <begin position="85"/>
        <end position="94"/>
    </location>
</feature>
<feature type="compositionally biased region" description="Basic and acidic residues" evidence="1">
    <location>
        <begin position="661"/>
        <end position="678"/>
    </location>
</feature>
<dbReference type="OrthoDB" id="4036528at2759"/>
<organism evidence="2 3">
    <name type="scientific">Lachancea lanzarotensis</name>
    <dbReference type="NCBI Taxonomy" id="1245769"/>
    <lineage>
        <taxon>Eukaryota</taxon>
        <taxon>Fungi</taxon>
        <taxon>Dikarya</taxon>
        <taxon>Ascomycota</taxon>
        <taxon>Saccharomycotina</taxon>
        <taxon>Saccharomycetes</taxon>
        <taxon>Saccharomycetales</taxon>
        <taxon>Saccharomycetaceae</taxon>
        <taxon>Lachancea</taxon>
    </lineage>
</organism>
<sequence length="995" mass="107520">MNLTHMGDEEEATTASASKDETHKLAEPKPTSSSHYNESELHSNNPFKSDTETHGTDKFNESSTQANLSGQQGDYIFDASQGRKNPIEDVEKLESSGLGGRGNENVKQSQDPAFHQHGEYDQHHHQGEDMETPPGKGFEARNAHTFSTTLPVGAQLPSQGESLPATSAPEIEQHKRGIFGRRNSKSAATESAGHVSKEKADTNSSSSVLDPLGLRNKFSEQKKHFGRKNSADHDAAAVGESTNEHKKHFGRKNSAGHDTPVLGETIKTSPKDSHQSFYQGKGSNLQSRSINSDEGKRSENLTGSIGEVYQGPGVKNKYENVKSPTETMANRPLVPGVESKSRHDQKPKDDRIHVPGEFIDSAYTTGQSDKAVPAFESETKAGETPKNANVHVSKDITAAPPSGAYGYYGEGRDFAKERGLSEDLGHENREDLRSTERHGTAQGTLDPKKSDTELAGKIAPLFDALASGGRGPSEESYAGAERDTNREELKLGHEHHEKAPDDTLNPKAQGKHHHAAHGGNSSHHTGDIEAATAAATAAYGAQSAQDSRNVEPSSRTYGGNIETSPAIHGDKHTQHTGNIGPAAATKDESNLRDHGNVREFTSTRGGHSPEHAETVEPDTTSQGGKGIWVAGHKFPLGGDGGNRQQFPIEKDSRSTGQGLESHTDKDSKGQSRHQDKDFGAVGQHANVAADIPQQQMVLSQDEEEGFEAYHPSGLGSDQRDPTSTDNERRRSSLAESTDSSGNRTRAKSRSMSLGNAPFAALGRTVSGKSHGHGQEHHDQGEALREEDSSKDTSEFSKLSTTFKDAWGAMTGRRRSSHADAGRPTDPHETESRDTMSRGEKNAPSEAKGKHHVGITSAEEYKIKHYNELQKPNVDPEWAQNEDAYARQIGNKPSLVDPSELTYGAVGRRKSSVTDNNPSYTSQGPQSRRNVSVGSEAGGDQMTDPSQIPIEEEATSAHDRTPRNANFVEAKAEQIDDRIKNQTHDRPSNAAAAYSK</sequence>
<feature type="compositionally biased region" description="Basic and acidic residues" evidence="1">
    <location>
        <begin position="717"/>
        <end position="732"/>
    </location>
</feature>
<proteinExistence type="predicted"/>
<keyword evidence="3" id="KW-1185">Reference proteome</keyword>
<feature type="compositionally biased region" description="Polar residues" evidence="1">
    <location>
        <begin position="61"/>
        <end position="72"/>
    </location>
</feature>
<feature type="compositionally biased region" description="Basic and acidic residues" evidence="1">
    <location>
        <begin position="114"/>
        <end position="128"/>
    </location>
</feature>
<feature type="compositionally biased region" description="Polar residues" evidence="1">
    <location>
        <begin position="275"/>
        <end position="290"/>
    </location>
</feature>
<feature type="compositionally biased region" description="Polar residues" evidence="1">
    <location>
        <begin position="144"/>
        <end position="165"/>
    </location>
</feature>
<feature type="compositionally biased region" description="Basic and acidic residues" evidence="1">
    <location>
        <begin position="585"/>
        <end position="597"/>
    </location>
</feature>
<feature type="compositionally biased region" description="Basic and acidic residues" evidence="1">
    <location>
        <begin position="969"/>
        <end position="986"/>
    </location>
</feature>
<evidence type="ECO:0000313" key="2">
    <source>
        <dbReference type="EMBL" id="CEP64627.1"/>
    </source>
</evidence>
<feature type="compositionally biased region" description="Polar residues" evidence="1">
    <location>
        <begin position="30"/>
        <end position="48"/>
    </location>
</feature>
<feature type="compositionally biased region" description="Polar residues" evidence="1">
    <location>
        <begin position="542"/>
        <end position="563"/>
    </location>
</feature>
<dbReference type="Proteomes" id="UP000054304">
    <property type="component" value="Unassembled WGS sequence"/>
</dbReference>
<dbReference type="RefSeq" id="XP_022630832.1">
    <property type="nucleotide sequence ID" value="XM_022775045.1"/>
</dbReference>
<dbReference type="GeneID" id="34688187"/>
<feature type="compositionally biased region" description="Polar residues" evidence="1">
    <location>
        <begin position="733"/>
        <end position="753"/>
    </location>
</feature>
<feature type="compositionally biased region" description="Basic and acidic residues" evidence="1">
    <location>
        <begin position="410"/>
        <end position="439"/>
    </location>
</feature>
<accession>A0A0C7NE52</accession>
<dbReference type="AlphaFoldDB" id="A0A0C7NE52"/>
<dbReference type="HOGENOM" id="CLU_300718_0_0_1"/>
<feature type="compositionally biased region" description="Polar residues" evidence="1">
    <location>
        <begin position="912"/>
        <end position="932"/>
    </location>
</feature>
<evidence type="ECO:0000256" key="1">
    <source>
        <dbReference type="SAM" id="MobiDB-lite"/>
    </source>
</evidence>
<feature type="compositionally biased region" description="Basic and acidic residues" evidence="1">
    <location>
        <begin position="480"/>
        <end position="501"/>
    </location>
</feature>
<feature type="compositionally biased region" description="Basic and acidic residues" evidence="1">
    <location>
        <begin position="339"/>
        <end position="354"/>
    </location>
</feature>
<name>A0A0C7NE52_9SACH</name>
<feature type="compositionally biased region" description="Basic and acidic residues" evidence="1">
    <location>
        <begin position="18"/>
        <end position="27"/>
    </location>
</feature>
<feature type="region of interest" description="Disordered" evidence="1">
    <location>
        <begin position="1"/>
        <end position="857"/>
    </location>
</feature>